<dbReference type="PANTHER" id="PTHR21015:SF22">
    <property type="entry name" value="GLYCOSYLTRANSFERASE"/>
    <property type="match status" value="1"/>
</dbReference>
<reference evidence="14" key="1">
    <citation type="submission" date="2016-11" db="EMBL/GenBank/DDBJ databases">
        <authorList>
            <person name="Varghese N."/>
            <person name="Submissions S."/>
        </authorList>
    </citation>
    <scope>NUCLEOTIDE SEQUENCE [LARGE SCALE GENOMIC DNA]</scope>
    <source>
        <strain evidence="14">DSM 19514</strain>
    </source>
</reference>
<feature type="domain" description="Glycosyl transferase family 28 C-terminal" evidence="12">
    <location>
        <begin position="209"/>
        <end position="379"/>
    </location>
</feature>
<keyword evidence="9 10" id="KW-0961">Cell wall biogenesis/degradation</keyword>
<keyword evidence="14" id="KW-1185">Reference proteome</keyword>
<evidence type="ECO:0000256" key="2">
    <source>
        <dbReference type="ARBA" id="ARBA00022618"/>
    </source>
</evidence>
<keyword evidence="5 10" id="KW-0133">Cell shape</keyword>
<comment type="function">
    <text evidence="10">Cell wall formation. Catalyzes the transfer of a GlcNAc subunit on undecaprenyl-pyrophosphoryl-MurNAc-pentapeptide (lipid intermediate I) to form undecaprenyl-pyrophosphoryl-MurNAc-(pentapeptide)GlcNAc (lipid intermediate II).</text>
</comment>
<evidence type="ECO:0000259" key="11">
    <source>
        <dbReference type="Pfam" id="PF03033"/>
    </source>
</evidence>
<evidence type="ECO:0000256" key="7">
    <source>
        <dbReference type="ARBA" id="ARBA00023136"/>
    </source>
</evidence>
<dbReference type="GO" id="GO:0005975">
    <property type="term" value="P:carbohydrate metabolic process"/>
    <property type="evidence" value="ECO:0007669"/>
    <property type="project" value="InterPro"/>
</dbReference>
<dbReference type="InterPro" id="IPR007235">
    <property type="entry name" value="Glyco_trans_28_C"/>
</dbReference>
<keyword evidence="1 10" id="KW-1003">Cell membrane</keyword>
<dbReference type="InterPro" id="IPR004276">
    <property type="entry name" value="GlycoTrans_28_N"/>
</dbReference>
<protein>
    <recommendedName>
        <fullName evidence="10">UDP-N-acetylglucosamine--N-acetylmuramyl-(pentapeptide) pyrophosphoryl-undecaprenol N-acetylglucosamine transferase</fullName>
        <ecNumber evidence="10">2.4.1.227</ecNumber>
    </recommendedName>
    <alternativeName>
        <fullName evidence="10">Undecaprenyl-PP-MurNAc-pentapeptide-UDPGlcNAc GlcNAc transferase</fullName>
    </alternativeName>
</protein>
<dbReference type="InterPro" id="IPR006009">
    <property type="entry name" value="GlcNAc_MurG"/>
</dbReference>
<dbReference type="GO" id="GO:0050511">
    <property type="term" value="F:undecaprenyldiphospho-muramoylpentapeptide beta-N-acetylglucosaminyltransferase activity"/>
    <property type="evidence" value="ECO:0007669"/>
    <property type="project" value="UniProtKB-UniRule"/>
</dbReference>
<dbReference type="EMBL" id="FQUL01000006">
    <property type="protein sequence ID" value="SHE47348.1"/>
    <property type="molecule type" value="Genomic_DNA"/>
</dbReference>
<sequence>MIDLKRRTSSKSRKGVMVAAGGTAGHIMAAVSVAEALMSSGCDSITYLTANTDIDRELLPESQHDVVRYRAHGLSAKRSLRHLLRFIYATAKASVAILIPITKRRPKVVVTFGGFYSLVGSIWAKVLGANVVVVEQNVVLGRANQVVSLFADKVLLAFDTTEVPGRKRDVAQVVGNPIRKEVVELVRAKEGAKAAARAALGVDASQVLLVITSGSLGAKSINSAVCRVLESFEDLMRNTPSSFPLKVVHFQGKRNGVTNELKIPLVFVEYLEKDFDPNLYLWLAAADLVVSRAGTSTLFELFCLGVPSVFVPLPDAPKNHQWLNANYARELGAAEMVEEGPNLAGRLTEVVWGLLLDQKKRISMAEAAKHRGRTDSADRIAACALGLCTGSASGMEGN</sequence>
<feature type="binding site" evidence="10">
    <location>
        <position position="321"/>
    </location>
    <ligand>
        <name>UDP-N-acetyl-alpha-D-glucosamine</name>
        <dbReference type="ChEBI" id="CHEBI:57705"/>
    </ligand>
</feature>
<evidence type="ECO:0000256" key="9">
    <source>
        <dbReference type="ARBA" id="ARBA00023316"/>
    </source>
</evidence>
<organism evidence="13 14">
    <name type="scientific">Ferrithrix thermotolerans DSM 19514</name>
    <dbReference type="NCBI Taxonomy" id="1121881"/>
    <lineage>
        <taxon>Bacteria</taxon>
        <taxon>Bacillati</taxon>
        <taxon>Actinomycetota</taxon>
        <taxon>Acidimicrobiia</taxon>
        <taxon>Acidimicrobiales</taxon>
        <taxon>Acidimicrobiaceae</taxon>
        <taxon>Ferrithrix</taxon>
    </lineage>
</organism>
<dbReference type="GO" id="GO:0008360">
    <property type="term" value="P:regulation of cell shape"/>
    <property type="evidence" value="ECO:0007669"/>
    <property type="project" value="UniProtKB-KW"/>
</dbReference>
<keyword evidence="7 10" id="KW-0472">Membrane</keyword>
<feature type="binding site" evidence="10">
    <location>
        <position position="215"/>
    </location>
    <ligand>
        <name>UDP-N-acetyl-alpha-D-glucosamine</name>
        <dbReference type="ChEBI" id="CHEBI:57705"/>
    </ligand>
</feature>
<keyword evidence="3 10" id="KW-0328">Glycosyltransferase</keyword>
<feature type="binding site" evidence="10">
    <location>
        <position position="137"/>
    </location>
    <ligand>
        <name>UDP-N-acetyl-alpha-D-glucosamine</name>
        <dbReference type="ChEBI" id="CHEBI:57705"/>
    </ligand>
</feature>
<dbReference type="Gene3D" id="3.40.50.2000">
    <property type="entry name" value="Glycogen Phosphorylase B"/>
    <property type="match status" value="2"/>
</dbReference>
<evidence type="ECO:0000259" key="12">
    <source>
        <dbReference type="Pfam" id="PF04101"/>
    </source>
</evidence>
<dbReference type="EC" id="2.4.1.227" evidence="10"/>
<evidence type="ECO:0000256" key="6">
    <source>
        <dbReference type="ARBA" id="ARBA00022984"/>
    </source>
</evidence>
<feature type="binding site" evidence="10">
    <location>
        <position position="179"/>
    </location>
    <ligand>
        <name>UDP-N-acetyl-alpha-D-glucosamine</name>
        <dbReference type="ChEBI" id="CHEBI:57705"/>
    </ligand>
</feature>
<evidence type="ECO:0000256" key="1">
    <source>
        <dbReference type="ARBA" id="ARBA00022475"/>
    </source>
</evidence>
<evidence type="ECO:0000256" key="4">
    <source>
        <dbReference type="ARBA" id="ARBA00022679"/>
    </source>
</evidence>
<keyword evidence="2 10" id="KW-0132">Cell division</keyword>
<evidence type="ECO:0000313" key="13">
    <source>
        <dbReference type="EMBL" id="SHE47348.1"/>
    </source>
</evidence>
<proteinExistence type="inferred from homology"/>
<keyword evidence="4 10" id="KW-0808">Transferase</keyword>
<dbReference type="Pfam" id="PF03033">
    <property type="entry name" value="Glyco_transf_28"/>
    <property type="match status" value="1"/>
</dbReference>
<evidence type="ECO:0000313" key="14">
    <source>
        <dbReference type="Proteomes" id="UP000184295"/>
    </source>
</evidence>
<dbReference type="STRING" id="1121881.SAMN02745225_00723"/>
<feature type="binding site" evidence="10">
    <location>
        <begin position="23"/>
        <end position="25"/>
    </location>
    <ligand>
        <name>UDP-N-acetyl-alpha-D-glucosamine</name>
        <dbReference type="ChEBI" id="CHEBI:57705"/>
    </ligand>
</feature>
<comment type="similarity">
    <text evidence="10">Belongs to the glycosyltransferase 28 family. MurG subfamily.</text>
</comment>
<dbReference type="GO" id="GO:0005886">
    <property type="term" value="C:plasma membrane"/>
    <property type="evidence" value="ECO:0007669"/>
    <property type="project" value="UniProtKB-SubCell"/>
</dbReference>
<dbReference type="SUPFAM" id="SSF53756">
    <property type="entry name" value="UDP-Glycosyltransferase/glycogen phosphorylase"/>
    <property type="match status" value="1"/>
</dbReference>
<name>A0A1M4TSF6_9ACTN</name>
<dbReference type="Proteomes" id="UP000184295">
    <property type="component" value="Unassembled WGS sequence"/>
</dbReference>
<dbReference type="GO" id="GO:0009252">
    <property type="term" value="P:peptidoglycan biosynthetic process"/>
    <property type="evidence" value="ECO:0007669"/>
    <property type="project" value="UniProtKB-UniRule"/>
</dbReference>
<evidence type="ECO:0000256" key="8">
    <source>
        <dbReference type="ARBA" id="ARBA00023306"/>
    </source>
</evidence>
<dbReference type="CDD" id="cd03785">
    <property type="entry name" value="GT28_MurG"/>
    <property type="match status" value="1"/>
</dbReference>
<comment type="catalytic activity">
    <reaction evidence="10">
        <text>di-trans,octa-cis-undecaprenyl diphospho-N-acetyl-alpha-D-muramoyl-L-alanyl-D-glutamyl-meso-2,6-diaminopimeloyl-D-alanyl-D-alanine + UDP-N-acetyl-alpha-D-glucosamine = di-trans,octa-cis-undecaprenyl diphospho-[N-acetyl-alpha-D-glucosaminyl-(1-&gt;4)]-N-acetyl-alpha-D-muramoyl-L-alanyl-D-glutamyl-meso-2,6-diaminopimeloyl-D-alanyl-D-alanine + UDP + H(+)</text>
        <dbReference type="Rhea" id="RHEA:31227"/>
        <dbReference type="ChEBI" id="CHEBI:15378"/>
        <dbReference type="ChEBI" id="CHEBI:57705"/>
        <dbReference type="ChEBI" id="CHEBI:58223"/>
        <dbReference type="ChEBI" id="CHEBI:61387"/>
        <dbReference type="ChEBI" id="CHEBI:61388"/>
        <dbReference type="EC" id="2.4.1.227"/>
    </reaction>
</comment>
<dbReference type="OrthoDB" id="9808936at2"/>
<gene>
    <name evidence="10" type="primary">murG</name>
    <name evidence="13" type="ORF">SAMN02745225_00723</name>
</gene>
<evidence type="ECO:0000256" key="5">
    <source>
        <dbReference type="ARBA" id="ARBA00022960"/>
    </source>
</evidence>
<dbReference type="PANTHER" id="PTHR21015">
    <property type="entry name" value="UDP-N-ACETYLGLUCOSAMINE--N-ACETYLMURAMYL-(PENTAPEPTIDE) PYROPHOSPHORYL-UNDECAPRENOL N-ACETYLGLUCOSAMINE TRANSFERASE 1"/>
    <property type="match status" value="1"/>
</dbReference>
<dbReference type="HAMAP" id="MF_00033">
    <property type="entry name" value="MurG"/>
    <property type="match status" value="1"/>
</dbReference>
<comment type="pathway">
    <text evidence="10">Cell wall biogenesis; peptidoglycan biosynthesis.</text>
</comment>
<keyword evidence="6 10" id="KW-0573">Peptidoglycan synthesis</keyword>
<comment type="caution">
    <text evidence="10">Lacks conserved residue(s) required for the propagation of feature annotation.</text>
</comment>
<evidence type="ECO:0000256" key="3">
    <source>
        <dbReference type="ARBA" id="ARBA00022676"/>
    </source>
</evidence>
<dbReference type="Pfam" id="PF04101">
    <property type="entry name" value="Glyco_tran_28_C"/>
    <property type="match status" value="1"/>
</dbReference>
<keyword evidence="8 10" id="KW-0131">Cell cycle</keyword>
<evidence type="ECO:0000256" key="10">
    <source>
        <dbReference type="HAMAP-Rule" id="MF_00033"/>
    </source>
</evidence>
<dbReference type="GO" id="GO:0051991">
    <property type="term" value="F:UDP-N-acetyl-D-glucosamine:N-acetylmuramoyl-L-alanyl-D-glutamyl-meso-2,6-diaminopimelyl-D-alanyl-D-alanine-diphosphoundecaprenol 4-beta-N-acetylglucosaminlytransferase activity"/>
    <property type="evidence" value="ECO:0007669"/>
    <property type="project" value="RHEA"/>
</dbReference>
<dbReference type="RefSeq" id="WP_072788788.1">
    <property type="nucleotide sequence ID" value="NZ_FQUL01000006.1"/>
</dbReference>
<dbReference type="AlphaFoldDB" id="A0A1M4TSF6"/>
<dbReference type="GO" id="GO:0071555">
    <property type="term" value="P:cell wall organization"/>
    <property type="evidence" value="ECO:0007669"/>
    <property type="project" value="UniProtKB-KW"/>
</dbReference>
<dbReference type="GO" id="GO:0051301">
    <property type="term" value="P:cell division"/>
    <property type="evidence" value="ECO:0007669"/>
    <property type="project" value="UniProtKB-KW"/>
</dbReference>
<feature type="domain" description="Glycosyltransferase family 28 N-terminal" evidence="11">
    <location>
        <begin position="16"/>
        <end position="155"/>
    </location>
</feature>
<dbReference type="UniPathway" id="UPA00219"/>
<accession>A0A1M4TSF6</accession>
<comment type="subcellular location">
    <subcellularLocation>
        <location evidence="10">Cell membrane</location>
        <topology evidence="10">Peripheral membrane protein</topology>
        <orientation evidence="10">Cytoplasmic side</orientation>
    </subcellularLocation>
</comment>